<evidence type="ECO:0000256" key="5">
    <source>
        <dbReference type="ARBA" id="ARBA00023136"/>
    </source>
</evidence>
<dbReference type="NCBIfam" id="TIGR02532">
    <property type="entry name" value="IV_pilin_GFxxxE"/>
    <property type="match status" value="1"/>
</dbReference>
<dbReference type="PANTHER" id="PTHR30093:SF44">
    <property type="entry name" value="TYPE II SECRETION SYSTEM CORE PROTEIN G"/>
    <property type="match status" value="1"/>
</dbReference>
<evidence type="ECO:0000256" key="6">
    <source>
        <dbReference type="SAM" id="Phobius"/>
    </source>
</evidence>
<dbReference type="Pfam" id="PF07963">
    <property type="entry name" value="N_methyl"/>
    <property type="match status" value="1"/>
</dbReference>
<protein>
    <submittedName>
        <fullName evidence="7">Prepilin-type N-terminal cleavage/methylation domain-containing protein</fullName>
    </submittedName>
</protein>
<dbReference type="Gene3D" id="3.30.700.10">
    <property type="entry name" value="Glycoprotein, Type 4 Pilin"/>
    <property type="match status" value="1"/>
</dbReference>
<dbReference type="InterPro" id="IPR031975">
    <property type="entry name" value="Pilin_GH"/>
</dbReference>
<dbReference type="InterPro" id="IPR045584">
    <property type="entry name" value="Pilin-like"/>
</dbReference>
<keyword evidence="4 6" id="KW-1133">Transmembrane helix</keyword>
<dbReference type="InterPro" id="IPR012902">
    <property type="entry name" value="N_methyl_site"/>
</dbReference>
<dbReference type="GO" id="GO:0016020">
    <property type="term" value="C:membrane"/>
    <property type="evidence" value="ECO:0007669"/>
    <property type="project" value="UniProtKB-SubCell"/>
</dbReference>
<dbReference type="PROSITE" id="PS00409">
    <property type="entry name" value="PROKAR_NTER_METHYL"/>
    <property type="match status" value="1"/>
</dbReference>
<name>A0A941GQW4_9CHRO</name>
<feature type="transmembrane region" description="Helical" evidence="6">
    <location>
        <begin position="21"/>
        <end position="42"/>
    </location>
</feature>
<keyword evidence="3 6" id="KW-0812">Transmembrane</keyword>
<comment type="subcellular location">
    <subcellularLocation>
        <location evidence="1">Membrane</location>
        <topology evidence="1">Single-pass membrane protein</topology>
    </subcellularLocation>
</comment>
<gene>
    <name evidence="7" type="ORF">DSM107014_08285</name>
</gene>
<keyword evidence="2" id="KW-0488">Methylation</keyword>
<dbReference type="Pfam" id="PF16734">
    <property type="entry name" value="Pilin_GH"/>
    <property type="match status" value="1"/>
</dbReference>
<evidence type="ECO:0000256" key="1">
    <source>
        <dbReference type="ARBA" id="ARBA00004167"/>
    </source>
</evidence>
<evidence type="ECO:0000256" key="4">
    <source>
        <dbReference type="ARBA" id="ARBA00022989"/>
    </source>
</evidence>
<dbReference type="AlphaFoldDB" id="A0A941GQW4"/>
<organism evidence="7 8">
    <name type="scientific">Gomphosphaeria aponina SAG 52.96 = DSM 107014</name>
    <dbReference type="NCBI Taxonomy" id="1521640"/>
    <lineage>
        <taxon>Bacteria</taxon>
        <taxon>Bacillati</taxon>
        <taxon>Cyanobacteriota</taxon>
        <taxon>Cyanophyceae</taxon>
        <taxon>Oscillatoriophycideae</taxon>
        <taxon>Chroococcales</taxon>
        <taxon>Gomphosphaeriaceae</taxon>
        <taxon>Gomphosphaeria</taxon>
    </lineage>
</organism>
<dbReference type="EMBL" id="JADQBC010000046">
    <property type="protein sequence ID" value="MBR8827885.1"/>
    <property type="molecule type" value="Genomic_DNA"/>
</dbReference>
<comment type="caution">
    <text evidence="7">The sequence shown here is derived from an EMBL/GenBank/DDBJ whole genome shotgun (WGS) entry which is preliminary data.</text>
</comment>
<evidence type="ECO:0000313" key="8">
    <source>
        <dbReference type="Proteomes" id="UP000767446"/>
    </source>
</evidence>
<dbReference type="Proteomes" id="UP000767446">
    <property type="component" value="Unassembled WGS sequence"/>
</dbReference>
<sequence>MKSEFKAKLLQHLAQKQAEKGFTLIELLVVVIIIGVLAAVALPNLLGQVGKAREAEGKNGIGTINRSQQAYHFEKLLFATVPDANFKLATNILGVVLTSDYYTFGTTGTAGTGATSITTAINAANDGVRNYAGAIAYSAGLYDTAVCQSNEIGGTATGSASNADATCTAGTELK</sequence>
<keyword evidence="5 6" id="KW-0472">Membrane</keyword>
<evidence type="ECO:0000256" key="3">
    <source>
        <dbReference type="ARBA" id="ARBA00022692"/>
    </source>
</evidence>
<evidence type="ECO:0000256" key="2">
    <source>
        <dbReference type="ARBA" id="ARBA00022481"/>
    </source>
</evidence>
<proteinExistence type="predicted"/>
<evidence type="ECO:0000313" key="7">
    <source>
        <dbReference type="EMBL" id="MBR8827885.1"/>
    </source>
</evidence>
<accession>A0A941GQW4</accession>
<dbReference type="PANTHER" id="PTHR30093">
    <property type="entry name" value="GENERAL SECRETION PATHWAY PROTEIN G"/>
    <property type="match status" value="1"/>
</dbReference>
<reference evidence="7" key="1">
    <citation type="submission" date="2021-02" db="EMBL/GenBank/DDBJ databases">
        <title>Metagenome analyses of Stigonema ocellatum DSM 106950, Chlorogloea purpurea SAG 13.99 and Gomphosphaeria aponina DSM 107014.</title>
        <authorList>
            <person name="Marter P."/>
            <person name="Huang S."/>
        </authorList>
    </citation>
    <scope>NUCLEOTIDE SEQUENCE</scope>
    <source>
        <strain evidence="7">JP213</strain>
    </source>
</reference>
<dbReference type="SUPFAM" id="SSF54523">
    <property type="entry name" value="Pili subunits"/>
    <property type="match status" value="1"/>
</dbReference>